<dbReference type="GO" id="GO:0005509">
    <property type="term" value="F:calcium ion binding"/>
    <property type="evidence" value="ECO:0007669"/>
    <property type="project" value="InterPro"/>
</dbReference>
<sequence>MQHIKHSIQVSCQGVVLNALSCVLTGKEWRKRQIRTITDQVFDIVKNQEETVNLTFGDLYIAVLLVYNGINKYIPGPHFDPPSKERVREVIEECDINSDSQIDRDEFFDFIEKMAPETFYVVHKKLIATLVVAPTVAATTKKATEGVPGVGKLVQRLPKLLYTALMTIAAVWFQESGQNSAL</sequence>
<dbReference type="EMBL" id="CM003603">
    <property type="protein sequence ID" value="KYP76629.1"/>
    <property type="molecule type" value="Genomic_DNA"/>
</dbReference>
<dbReference type="PROSITE" id="PS50222">
    <property type="entry name" value="EF_HAND_2"/>
    <property type="match status" value="1"/>
</dbReference>
<evidence type="ECO:0000259" key="1">
    <source>
        <dbReference type="PROSITE" id="PS50222"/>
    </source>
</evidence>
<protein>
    <recommendedName>
        <fullName evidence="1">EF-hand domain-containing protein</fullName>
    </recommendedName>
</protein>
<dbReference type="Gramene" id="C.cajan_20276.t">
    <property type="protein sequence ID" value="C.cajan_20276.t"/>
    <property type="gene ID" value="C.cajan_20276"/>
</dbReference>
<dbReference type="AlphaFoldDB" id="A0A151UBH5"/>
<dbReference type="STRING" id="3821.A0A151UBH5"/>
<dbReference type="InterPro" id="IPR011992">
    <property type="entry name" value="EF-hand-dom_pair"/>
</dbReference>
<dbReference type="PANTHER" id="PTHR37754">
    <property type="entry name" value="CALCIUM ION-BINDING PROTEIN"/>
    <property type="match status" value="1"/>
</dbReference>
<proteinExistence type="predicted"/>
<feature type="domain" description="EF-hand" evidence="1">
    <location>
        <begin position="82"/>
        <end position="117"/>
    </location>
</feature>
<dbReference type="Gene3D" id="1.10.238.10">
    <property type="entry name" value="EF-hand"/>
    <property type="match status" value="1"/>
</dbReference>
<dbReference type="PANTHER" id="PTHR37754:SF4">
    <property type="entry name" value="EF-HAND DOMAIN-CONTAINING PROTEIN"/>
    <property type="match status" value="1"/>
</dbReference>
<name>A0A151UBH5_CAJCA</name>
<evidence type="ECO:0000313" key="3">
    <source>
        <dbReference type="Proteomes" id="UP000075243"/>
    </source>
</evidence>
<reference evidence="2 3" key="1">
    <citation type="journal article" date="2012" name="Nat. Biotechnol.">
        <title>Draft genome sequence of pigeonpea (Cajanus cajan), an orphan legume crop of resource-poor farmers.</title>
        <authorList>
            <person name="Varshney R.K."/>
            <person name="Chen W."/>
            <person name="Li Y."/>
            <person name="Bharti A.K."/>
            <person name="Saxena R.K."/>
            <person name="Schlueter J.A."/>
            <person name="Donoghue M.T."/>
            <person name="Azam S."/>
            <person name="Fan G."/>
            <person name="Whaley A.M."/>
            <person name="Farmer A.D."/>
            <person name="Sheridan J."/>
            <person name="Iwata A."/>
            <person name="Tuteja R."/>
            <person name="Penmetsa R.V."/>
            <person name="Wu W."/>
            <person name="Upadhyaya H.D."/>
            <person name="Yang S.P."/>
            <person name="Shah T."/>
            <person name="Saxena K.B."/>
            <person name="Michael T."/>
            <person name="McCombie W.R."/>
            <person name="Yang B."/>
            <person name="Zhang G."/>
            <person name="Yang H."/>
            <person name="Wang J."/>
            <person name="Spillane C."/>
            <person name="Cook D.R."/>
            <person name="May G.D."/>
            <person name="Xu X."/>
            <person name="Jackson S.A."/>
        </authorList>
    </citation>
    <scope>NUCLEOTIDE SEQUENCE [LARGE SCALE GENOMIC DNA]</scope>
    <source>
        <strain evidence="3">cv. Asha</strain>
    </source>
</reference>
<gene>
    <name evidence="2" type="ORF">KK1_020880</name>
</gene>
<accession>A0A151UBH5</accession>
<dbReference type="Proteomes" id="UP000075243">
    <property type="component" value="Chromosome 1"/>
</dbReference>
<dbReference type="SUPFAM" id="SSF47473">
    <property type="entry name" value="EF-hand"/>
    <property type="match status" value="1"/>
</dbReference>
<dbReference type="InterPro" id="IPR002048">
    <property type="entry name" value="EF_hand_dom"/>
</dbReference>
<organism evidence="2 3">
    <name type="scientific">Cajanus cajan</name>
    <name type="common">Pigeon pea</name>
    <name type="synonym">Cajanus indicus</name>
    <dbReference type="NCBI Taxonomy" id="3821"/>
    <lineage>
        <taxon>Eukaryota</taxon>
        <taxon>Viridiplantae</taxon>
        <taxon>Streptophyta</taxon>
        <taxon>Embryophyta</taxon>
        <taxon>Tracheophyta</taxon>
        <taxon>Spermatophyta</taxon>
        <taxon>Magnoliopsida</taxon>
        <taxon>eudicotyledons</taxon>
        <taxon>Gunneridae</taxon>
        <taxon>Pentapetalae</taxon>
        <taxon>rosids</taxon>
        <taxon>fabids</taxon>
        <taxon>Fabales</taxon>
        <taxon>Fabaceae</taxon>
        <taxon>Papilionoideae</taxon>
        <taxon>50 kb inversion clade</taxon>
        <taxon>NPAAA clade</taxon>
        <taxon>indigoferoid/millettioid clade</taxon>
        <taxon>Phaseoleae</taxon>
        <taxon>Cajanus</taxon>
    </lineage>
</organism>
<dbReference type="OMA" id="ITDQVFD"/>
<evidence type="ECO:0000313" key="2">
    <source>
        <dbReference type="EMBL" id="KYP76629.1"/>
    </source>
</evidence>
<keyword evidence="3" id="KW-1185">Reference proteome</keyword>